<comment type="caution">
    <text evidence="1">The sequence shown here is derived from an EMBL/GenBank/DDBJ whole genome shotgun (WGS) entry which is preliminary data.</text>
</comment>
<reference evidence="1" key="2">
    <citation type="submission" date="2023-02" db="EMBL/GenBank/DDBJ databases">
        <title>'Rhodoalgimonas zhirmunskyi' gen. nov., isolated from a red alga.</title>
        <authorList>
            <person name="Nedashkovskaya O.I."/>
            <person name="Otstavnykh N.Y."/>
            <person name="Bystritskaya E.P."/>
            <person name="Balabanova L.A."/>
            <person name="Isaeva M.P."/>
        </authorList>
    </citation>
    <scope>NUCLEOTIDE SEQUENCE</scope>
    <source>
        <strain evidence="1">KCTC 52189</strain>
    </source>
</reference>
<dbReference type="SUPFAM" id="SSF55961">
    <property type="entry name" value="Bet v1-like"/>
    <property type="match status" value="1"/>
</dbReference>
<sequence>MKFKTREDIGAPIDYVFGVVSDFETFQRKALRRGAEIARRDALETPGVGMAWDVAFAFRGKRREMQVQLVDHEPPNRMSFDSRMPGMIGYMGVELIALSRAHTRMVLEIELKPETLSARLLVQSMKLARGSLNKRFQVRVAEFAKTTEDRYGRMV</sequence>
<evidence type="ECO:0000313" key="2">
    <source>
        <dbReference type="Proteomes" id="UP001226762"/>
    </source>
</evidence>
<reference evidence="1" key="1">
    <citation type="submission" date="2022-07" db="EMBL/GenBank/DDBJ databases">
        <authorList>
            <person name="Otstavnykh N."/>
            <person name="Isaeva M."/>
            <person name="Bystritskaya E."/>
        </authorList>
    </citation>
    <scope>NUCLEOTIDE SEQUENCE</scope>
    <source>
        <strain evidence="1">KCTC 52189</strain>
    </source>
</reference>
<accession>A0AAE4B4N4</accession>
<dbReference type="RefSeq" id="WP_306734843.1">
    <property type="nucleotide sequence ID" value="NZ_JANHAX010000002.1"/>
</dbReference>
<keyword evidence="2" id="KW-1185">Reference proteome</keyword>
<dbReference type="Proteomes" id="UP001226762">
    <property type="component" value="Unassembled WGS sequence"/>
</dbReference>
<dbReference type="InterPro" id="IPR023393">
    <property type="entry name" value="START-like_dom_sf"/>
</dbReference>
<organism evidence="1 2">
    <name type="scientific">Marimonas arenosa</name>
    <dbReference type="NCBI Taxonomy" id="1795305"/>
    <lineage>
        <taxon>Bacteria</taxon>
        <taxon>Pseudomonadati</taxon>
        <taxon>Pseudomonadota</taxon>
        <taxon>Alphaproteobacteria</taxon>
        <taxon>Rhodobacterales</taxon>
        <taxon>Paracoccaceae</taxon>
        <taxon>Marimonas</taxon>
    </lineage>
</organism>
<proteinExistence type="predicted"/>
<dbReference type="EMBL" id="JANHAX010000002">
    <property type="protein sequence ID" value="MDQ2089569.1"/>
    <property type="molecule type" value="Genomic_DNA"/>
</dbReference>
<dbReference type="CDD" id="cd07812">
    <property type="entry name" value="SRPBCC"/>
    <property type="match status" value="1"/>
</dbReference>
<name>A0AAE4B4N4_9RHOB</name>
<evidence type="ECO:0000313" key="1">
    <source>
        <dbReference type="EMBL" id="MDQ2089569.1"/>
    </source>
</evidence>
<protein>
    <submittedName>
        <fullName evidence="1">SRPBCC family protein</fullName>
    </submittedName>
</protein>
<dbReference type="AlphaFoldDB" id="A0AAE4B4N4"/>
<dbReference type="Gene3D" id="3.30.530.20">
    <property type="match status" value="1"/>
</dbReference>
<gene>
    <name evidence="1" type="ORF">NO357_06615</name>
</gene>